<dbReference type="GO" id="GO:0015205">
    <property type="term" value="F:nucleobase transmembrane transporter activity"/>
    <property type="evidence" value="ECO:0007669"/>
    <property type="project" value="TreeGrafter"/>
</dbReference>
<accession>A0A1J7K1W6</accession>
<evidence type="ECO:0000313" key="8">
    <source>
        <dbReference type="EMBL" id="OIW35716.1"/>
    </source>
</evidence>
<feature type="transmembrane region" description="Helical" evidence="7">
    <location>
        <begin position="242"/>
        <end position="261"/>
    </location>
</feature>
<reference evidence="8 9" key="1">
    <citation type="submission" date="2016-10" db="EMBL/GenBank/DDBJ databases">
        <title>Draft genome sequence of Coniochaeta ligniaria NRRL30616, a lignocellulolytic fungus for bioabatement of inhibitors in plant biomass hydrolysates.</title>
        <authorList>
            <consortium name="DOE Joint Genome Institute"/>
            <person name="Jimenez D.J."/>
            <person name="Hector R.E."/>
            <person name="Riley R."/>
            <person name="Sun H."/>
            <person name="Grigoriev I.V."/>
            <person name="Van Elsas J.D."/>
            <person name="Nichols N.N."/>
        </authorList>
    </citation>
    <scope>NUCLEOTIDE SEQUENCE [LARGE SCALE GENOMIC DNA]</scope>
    <source>
        <strain evidence="8 9">NRRL 30616</strain>
    </source>
</reference>
<proteinExistence type="inferred from homology"/>
<dbReference type="Pfam" id="PF02133">
    <property type="entry name" value="Transp_cyt_pur"/>
    <property type="match status" value="1"/>
</dbReference>
<keyword evidence="5 7" id="KW-0472">Membrane</keyword>
<evidence type="ECO:0000256" key="6">
    <source>
        <dbReference type="SAM" id="MobiDB-lite"/>
    </source>
</evidence>
<dbReference type="Gene3D" id="1.10.4160.10">
    <property type="entry name" value="Hydantoin permease"/>
    <property type="match status" value="1"/>
</dbReference>
<gene>
    <name evidence="8" type="ORF">CONLIGDRAFT_609201</name>
</gene>
<dbReference type="EMBL" id="KV875093">
    <property type="protein sequence ID" value="OIW35716.1"/>
    <property type="molecule type" value="Genomic_DNA"/>
</dbReference>
<feature type="region of interest" description="Disordered" evidence="6">
    <location>
        <begin position="538"/>
        <end position="562"/>
    </location>
</feature>
<feature type="transmembrane region" description="Helical" evidence="7">
    <location>
        <begin position="452"/>
        <end position="475"/>
    </location>
</feature>
<dbReference type="InterPro" id="IPR045225">
    <property type="entry name" value="Uracil/uridine/allantoin_perm"/>
</dbReference>
<sequence>MPSLFSRAVRRLETKEYRTSRALEHNQWLDNVDLRPVPVRDRTFGWQDYFWFWISANATPASFYGVNAALAAGLSVWEALAVQLGGQIMIATVFCFNGRAGAVYHIPYPSIARAAFGVWGAYWPVVNRVVMTLVWTGVNAVQGGQCAYVMLHSIFPSIARIPDVFPAGLSALNSGGMIGFMFFWVITTSLLHIKIPKLKPYMYTKLIVFFACAIALLAWAVAKAGGIGPVARQGSTVSGSTKSWIVARYVFIYCANGATYATNAADFLRYAKKPKDAFWPQLIGYPLSTFIVGLIGNLIVSSSVIIFGELVWNPVDLLDQFLTTSYTSGTRAGVFFISLGFLISSVISSIFENSIPAGNDLAALWPRFITVRRGFYIAAVISYAMCPWYILGSASSFVSWLASYQIFLSSITGVLLCQYFVVSRGLFHIPDLYTSSSNGAYYYSKGWNYRAYIAYIVGIAPNFYGFLGVFGVHVTTPATRMYYFAYPMGLVLSFCSYWALNVFDPPKQYEALGSWREPKDYVADGDVEDGRTIIEGVEAGSRNKGAAEEKGMRVSENDEASA</sequence>
<keyword evidence="9" id="KW-1185">Reference proteome</keyword>
<feature type="transmembrane region" description="Helical" evidence="7">
    <location>
        <begin position="397"/>
        <end position="422"/>
    </location>
</feature>
<evidence type="ECO:0000256" key="5">
    <source>
        <dbReference type="ARBA" id="ARBA00023136"/>
    </source>
</evidence>
<feature type="transmembrane region" description="Helical" evidence="7">
    <location>
        <begin position="374"/>
        <end position="391"/>
    </location>
</feature>
<evidence type="ECO:0000256" key="2">
    <source>
        <dbReference type="ARBA" id="ARBA00008974"/>
    </source>
</evidence>
<evidence type="ECO:0000256" key="1">
    <source>
        <dbReference type="ARBA" id="ARBA00004141"/>
    </source>
</evidence>
<organism evidence="8 9">
    <name type="scientific">Coniochaeta ligniaria NRRL 30616</name>
    <dbReference type="NCBI Taxonomy" id="1408157"/>
    <lineage>
        <taxon>Eukaryota</taxon>
        <taxon>Fungi</taxon>
        <taxon>Dikarya</taxon>
        <taxon>Ascomycota</taxon>
        <taxon>Pezizomycotina</taxon>
        <taxon>Sordariomycetes</taxon>
        <taxon>Sordariomycetidae</taxon>
        <taxon>Coniochaetales</taxon>
        <taxon>Coniochaetaceae</taxon>
        <taxon>Coniochaeta</taxon>
    </lineage>
</organism>
<dbReference type="Proteomes" id="UP000182658">
    <property type="component" value="Unassembled WGS sequence"/>
</dbReference>
<dbReference type="PANTHER" id="PTHR30618">
    <property type="entry name" value="NCS1 FAMILY PURINE/PYRIMIDINE TRANSPORTER"/>
    <property type="match status" value="1"/>
</dbReference>
<evidence type="ECO:0008006" key="10">
    <source>
        <dbReference type="Google" id="ProtNLM"/>
    </source>
</evidence>
<dbReference type="GO" id="GO:0005886">
    <property type="term" value="C:plasma membrane"/>
    <property type="evidence" value="ECO:0007669"/>
    <property type="project" value="TreeGrafter"/>
</dbReference>
<comment type="subcellular location">
    <subcellularLocation>
        <location evidence="1">Membrane</location>
        <topology evidence="1">Multi-pass membrane protein</topology>
    </subcellularLocation>
</comment>
<dbReference type="InParanoid" id="A0A1J7K1W6"/>
<dbReference type="AlphaFoldDB" id="A0A1J7K1W6"/>
<name>A0A1J7K1W6_9PEZI</name>
<dbReference type="InterPro" id="IPR001248">
    <property type="entry name" value="Pur-cyt_permease"/>
</dbReference>
<evidence type="ECO:0000256" key="4">
    <source>
        <dbReference type="ARBA" id="ARBA00022989"/>
    </source>
</evidence>
<feature type="transmembrane region" description="Helical" evidence="7">
    <location>
        <begin position="171"/>
        <end position="191"/>
    </location>
</feature>
<feature type="transmembrane region" description="Helical" evidence="7">
    <location>
        <begin position="203"/>
        <end position="222"/>
    </location>
</feature>
<dbReference type="FunFam" id="1.10.4160.10:FF:000001">
    <property type="entry name" value="Uracil permease, putative"/>
    <property type="match status" value="1"/>
</dbReference>
<feature type="transmembrane region" description="Helical" evidence="7">
    <location>
        <begin position="282"/>
        <end position="312"/>
    </location>
</feature>
<keyword evidence="4 7" id="KW-1133">Transmembrane helix</keyword>
<comment type="similarity">
    <text evidence="2">Belongs to the purine-cytosine permease (2.A.39) family.</text>
</comment>
<dbReference type="OrthoDB" id="2018619at2759"/>
<feature type="compositionally biased region" description="Basic and acidic residues" evidence="6">
    <location>
        <begin position="545"/>
        <end position="556"/>
    </location>
</feature>
<protein>
    <recommendedName>
        <fullName evidence="10">Uracil permease</fullName>
    </recommendedName>
</protein>
<evidence type="ECO:0000256" key="3">
    <source>
        <dbReference type="ARBA" id="ARBA00022692"/>
    </source>
</evidence>
<dbReference type="PANTHER" id="PTHR30618:SF1">
    <property type="entry name" value="URIDINE PERMEASE"/>
    <property type="match status" value="1"/>
</dbReference>
<evidence type="ECO:0000256" key="7">
    <source>
        <dbReference type="SAM" id="Phobius"/>
    </source>
</evidence>
<keyword evidence="3 7" id="KW-0812">Transmembrane</keyword>
<feature type="transmembrane region" description="Helical" evidence="7">
    <location>
        <begin position="481"/>
        <end position="500"/>
    </location>
</feature>
<feature type="transmembrane region" description="Helical" evidence="7">
    <location>
        <begin position="332"/>
        <end position="353"/>
    </location>
</feature>
<evidence type="ECO:0000313" key="9">
    <source>
        <dbReference type="Proteomes" id="UP000182658"/>
    </source>
</evidence>